<evidence type="ECO:0000256" key="1">
    <source>
        <dbReference type="ARBA" id="ARBA00022729"/>
    </source>
</evidence>
<dbReference type="EMBL" id="HG994365">
    <property type="protein sequence ID" value="CAF2075227.1"/>
    <property type="molecule type" value="Genomic_DNA"/>
</dbReference>
<sequence>MLALNINVIVCALILLVILSVSPLSAGKGLFFSPAECVKRIQNVEGCADAITAILRWDFSHLKPGCCDVLEGLNEDCWPIVSPHQPLVHTMIKGIYFFP</sequence>
<keyword evidence="1 2" id="KW-0732">Signal</keyword>
<dbReference type="PANTHER" id="PTHR31181">
    <property type="entry name" value="EGG CELL-SECRETED PROTEIN 1.4"/>
    <property type="match status" value="1"/>
</dbReference>
<dbReference type="OMA" id="QNVEGCA"/>
<evidence type="ECO:0000259" key="3">
    <source>
        <dbReference type="Pfam" id="PF05617"/>
    </source>
</evidence>
<reference evidence="5 6" key="1">
    <citation type="journal article" date="2014" name="Science">
        <title>Plant genetics. Early allopolyploid evolution in the post-Neolithic Brassica napus oilseed genome.</title>
        <authorList>
            <person name="Chalhoub B."/>
            <person name="Denoeud F."/>
            <person name="Liu S."/>
            <person name="Parkin I.A."/>
            <person name="Tang H."/>
            <person name="Wang X."/>
            <person name="Chiquet J."/>
            <person name="Belcram H."/>
            <person name="Tong C."/>
            <person name="Samans B."/>
            <person name="Correa M."/>
            <person name="Da Silva C."/>
            <person name="Just J."/>
            <person name="Falentin C."/>
            <person name="Koh C.S."/>
            <person name="Le Clainche I."/>
            <person name="Bernard M."/>
            <person name="Bento P."/>
            <person name="Noel B."/>
            <person name="Labadie K."/>
            <person name="Alberti A."/>
            <person name="Charles M."/>
            <person name="Arnaud D."/>
            <person name="Guo H."/>
            <person name="Daviaud C."/>
            <person name="Alamery S."/>
            <person name="Jabbari K."/>
            <person name="Zhao M."/>
            <person name="Edger P.P."/>
            <person name="Chelaifa H."/>
            <person name="Tack D."/>
            <person name="Lassalle G."/>
            <person name="Mestiri I."/>
            <person name="Schnel N."/>
            <person name="Le Paslier M.C."/>
            <person name="Fan G."/>
            <person name="Renault V."/>
            <person name="Bayer P.E."/>
            <person name="Golicz A.A."/>
            <person name="Manoli S."/>
            <person name="Lee T.H."/>
            <person name="Thi V.H."/>
            <person name="Chalabi S."/>
            <person name="Hu Q."/>
            <person name="Fan C."/>
            <person name="Tollenaere R."/>
            <person name="Lu Y."/>
            <person name="Battail C."/>
            <person name="Shen J."/>
            <person name="Sidebottom C.H."/>
            <person name="Wang X."/>
            <person name="Canaguier A."/>
            <person name="Chauveau A."/>
            <person name="Berard A."/>
            <person name="Deniot G."/>
            <person name="Guan M."/>
            <person name="Liu Z."/>
            <person name="Sun F."/>
            <person name="Lim Y.P."/>
            <person name="Lyons E."/>
            <person name="Town C.D."/>
            <person name="Bancroft I."/>
            <person name="Wang X."/>
            <person name="Meng J."/>
            <person name="Ma J."/>
            <person name="Pires J.C."/>
            <person name="King G.J."/>
            <person name="Brunel D."/>
            <person name="Delourme R."/>
            <person name="Renard M."/>
            <person name="Aury J.M."/>
            <person name="Adams K.L."/>
            <person name="Batley J."/>
            <person name="Snowdon R.J."/>
            <person name="Tost J."/>
            <person name="Edwards D."/>
            <person name="Zhou Y."/>
            <person name="Hua W."/>
            <person name="Sharpe A.G."/>
            <person name="Paterson A.H."/>
            <person name="Guan C."/>
            <person name="Wincker P."/>
        </authorList>
    </citation>
    <scope>NUCLEOTIDE SEQUENCE [LARGE SCALE GENOMIC DNA]</scope>
    <source>
        <strain evidence="6">cv. Darmor-bzh</strain>
    </source>
</reference>
<evidence type="ECO:0000313" key="6">
    <source>
        <dbReference type="Proteomes" id="UP000028999"/>
    </source>
</evidence>
<dbReference type="PaxDb" id="3708-A0A078H2N1"/>
<dbReference type="PANTHER" id="PTHR31181:SF81">
    <property type="entry name" value="ECA1 GAMETOGENESIS FAMILY PROTEIN-RELATED"/>
    <property type="match status" value="1"/>
</dbReference>
<protein>
    <submittedName>
        <fullName evidence="4">(rape) hypothetical protein</fullName>
    </submittedName>
    <submittedName>
        <fullName evidence="5">BnaC01g27330D protein</fullName>
    </submittedName>
</protein>
<gene>
    <name evidence="5" type="primary">BnaC01g27330D</name>
    <name evidence="4" type="ORF">DARMORV10_C01P35370.1</name>
    <name evidence="5" type="ORF">GSBRNA2T00050438001</name>
</gene>
<keyword evidence="6" id="KW-1185">Reference proteome</keyword>
<name>A0A078H2N1_BRANA</name>
<organism evidence="5 6">
    <name type="scientific">Brassica napus</name>
    <name type="common">Rape</name>
    <dbReference type="NCBI Taxonomy" id="3708"/>
    <lineage>
        <taxon>Eukaryota</taxon>
        <taxon>Viridiplantae</taxon>
        <taxon>Streptophyta</taxon>
        <taxon>Embryophyta</taxon>
        <taxon>Tracheophyta</taxon>
        <taxon>Spermatophyta</taxon>
        <taxon>Magnoliopsida</taxon>
        <taxon>eudicotyledons</taxon>
        <taxon>Gunneridae</taxon>
        <taxon>Pentapetalae</taxon>
        <taxon>rosids</taxon>
        <taxon>malvids</taxon>
        <taxon>Brassicales</taxon>
        <taxon>Brassicaceae</taxon>
        <taxon>Brassiceae</taxon>
        <taxon>Brassica</taxon>
    </lineage>
</organism>
<dbReference type="GO" id="GO:0080155">
    <property type="term" value="P:regulation of double fertilization forming a zygote and endosperm"/>
    <property type="evidence" value="ECO:0000318"/>
    <property type="project" value="GO_Central"/>
</dbReference>
<dbReference type="GO" id="GO:0005576">
    <property type="term" value="C:extracellular region"/>
    <property type="evidence" value="ECO:0000318"/>
    <property type="project" value="GO_Central"/>
</dbReference>
<dbReference type="Proteomes" id="UP001295469">
    <property type="component" value="Chromosome C01"/>
</dbReference>
<feature type="signal peptide" evidence="2">
    <location>
        <begin position="1"/>
        <end position="27"/>
    </location>
</feature>
<feature type="chain" id="PRO_5040560636" evidence="2">
    <location>
        <begin position="28"/>
        <end position="99"/>
    </location>
</feature>
<feature type="domain" description="Prolamin-like" evidence="3">
    <location>
        <begin position="36"/>
        <end position="86"/>
    </location>
</feature>
<dbReference type="Gramene" id="CDY31777">
    <property type="protein sequence ID" value="CDY31777"/>
    <property type="gene ID" value="GSBRNA2T00050438001"/>
</dbReference>
<evidence type="ECO:0000256" key="2">
    <source>
        <dbReference type="SAM" id="SignalP"/>
    </source>
</evidence>
<evidence type="ECO:0000313" key="4">
    <source>
        <dbReference type="EMBL" id="CAF2075227.1"/>
    </source>
</evidence>
<proteinExistence type="predicted"/>
<dbReference type="AlphaFoldDB" id="A0A078H2N1"/>
<dbReference type="GO" id="GO:0009567">
    <property type="term" value="P:double fertilization forming a zygote and endosperm"/>
    <property type="evidence" value="ECO:0000318"/>
    <property type="project" value="GO_Central"/>
</dbReference>
<dbReference type="Pfam" id="PF05617">
    <property type="entry name" value="Prolamin_like"/>
    <property type="match status" value="1"/>
</dbReference>
<dbReference type="EMBL" id="LK032279">
    <property type="protein sequence ID" value="CDY31777.1"/>
    <property type="molecule type" value="Genomic_DNA"/>
</dbReference>
<reference evidence="5" key="2">
    <citation type="submission" date="2014-06" db="EMBL/GenBank/DDBJ databases">
        <authorList>
            <person name="Genoscope - CEA"/>
        </authorList>
    </citation>
    <scope>NUCLEOTIDE SEQUENCE</scope>
</reference>
<reference evidence="4" key="3">
    <citation type="submission" date="2021-01" db="EMBL/GenBank/DDBJ databases">
        <authorList>
            <consortium name="Genoscope - CEA"/>
            <person name="William W."/>
        </authorList>
    </citation>
    <scope>NUCLEOTIDE SEQUENCE</scope>
</reference>
<dbReference type="GO" id="GO:0031982">
    <property type="term" value="C:vesicle"/>
    <property type="evidence" value="ECO:0000318"/>
    <property type="project" value="GO_Central"/>
</dbReference>
<dbReference type="InterPro" id="IPR008502">
    <property type="entry name" value="Prolamin-like"/>
</dbReference>
<dbReference type="Proteomes" id="UP000028999">
    <property type="component" value="Unassembled WGS sequence"/>
</dbReference>
<evidence type="ECO:0000313" key="5">
    <source>
        <dbReference type="EMBL" id="CDY31777.1"/>
    </source>
</evidence>
<accession>A0A078H2N1</accession>
<dbReference type="GO" id="GO:2000008">
    <property type="term" value="P:regulation of protein localization to cell surface"/>
    <property type="evidence" value="ECO:0000318"/>
    <property type="project" value="GO_Central"/>
</dbReference>